<dbReference type="Proteomes" id="UP001234581">
    <property type="component" value="Unassembled WGS sequence"/>
</dbReference>
<evidence type="ECO:0000313" key="1">
    <source>
        <dbReference type="EMBL" id="KAJ8652744.1"/>
    </source>
</evidence>
<dbReference type="GeneID" id="83219026"/>
<dbReference type="AlphaFoldDB" id="A0AAD7XQB6"/>
<gene>
    <name evidence="1" type="ORF">O0I10_011626</name>
</gene>
<organism evidence="1 2">
    <name type="scientific">Lichtheimia ornata</name>
    <dbReference type="NCBI Taxonomy" id="688661"/>
    <lineage>
        <taxon>Eukaryota</taxon>
        <taxon>Fungi</taxon>
        <taxon>Fungi incertae sedis</taxon>
        <taxon>Mucoromycota</taxon>
        <taxon>Mucoromycotina</taxon>
        <taxon>Mucoromycetes</taxon>
        <taxon>Mucorales</taxon>
        <taxon>Lichtheimiaceae</taxon>
        <taxon>Lichtheimia</taxon>
    </lineage>
</organism>
<reference evidence="1 2" key="1">
    <citation type="submission" date="2023-03" db="EMBL/GenBank/DDBJ databases">
        <title>Genome sequence of Lichtheimia ornata CBS 291.66.</title>
        <authorList>
            <person name="Mohabir J.T."/>
            <person name="Shea T.P."/>
            <person name="Kurbessoian T."/>
            <person name="Berby B."/>
            <person name="Fontaine J."/>
            <person name="Livny J."/>
            <person name="Gnirke A."/>
            <person name="Stajich J.E."/>
            <person name="Cuomo C.A."/>
        </authorList>
    </citation>
    <scope>NUCLEOTIDE SEQUENCE [LARGE SCALE GENOMIC DNA]</scope>
    <source>
        <strain evidence="1">CBS 291.66</strain>
    </source>
</reference>
<accession>A0AAD7XQB6</accession>
<dbReference type="RefSeq" id="XP_058337658.1">
    <property type="nucleotide sequence ID" value="XM_058491590.1"/>
</dbReference>
<keyword evidence="2" id="KW-1185">Reference proteome</keyword>
<dbReference type="Gene3D" id="3.80.10.10">
    <property type="entry name" value="Ribonuclease Inhibitor"/>
    <property type="match status" value="1"/>
</dbReference>
<dbReference type="InterPro" id="IPR032675">
    <property type="entry name" value="LRR_dom_sf"/>
</dbReference>
<name>A0AAD7XQB6_9FUNG</name>
<comment type="caution">
    <text evidence="1">The sequence shown here is derived from an EMBL/GenBank/DDBJ whole genome shotgun (WGS) entry which is preliminary data.</text>
</comment>
<dbReference type="SUPFAM" id="SSF48452">
    <property type="entry name" value="TPR-like"/>
    <property type="match status" value="1"/>
</dbReference>
<protein>
    <submittedName>
        <fullName evidence="1">Uncharacterized protein</fullName>
    </submittedName>
</protein>
<dbReference type="SUPFAM" id="SSF52047">
    <property type="entry name" value="RNI-like"/>
    <property type="match status" value="1"/>
</dbReference>
<sequence length="681" mass="77494">MTVSALSDLQDLLQPPPIAASYRDAATVISRATSRIQQCLDTNDMDQLVSLLEDRARQLALVASFDTALRDAAVIQSLDPSSAIGYQCAGDVYIQQGRQLAAINEYTKGLENMAVPDPQLERSIRVAKEHLSKKMDPVSLLPEEVVATNIIPRLMRDERLHSSKPCPYLYVSRIWRERVLQYDCLSFWLSTRSPHDADKDVADQVQHAELIRFAPFIKKLYMKLESNHDPCHILEQATFRNKQRNARDFGPLSIIQVIGHGLTHLDMDTRYEMEINLEDLMGTCPNLVSSRLGSEVLLNTASLVNNHVYPKMIHFEIRNQRTTLSQENLEAMFKAFPSLIKLRATHGKGTRSLSLIHRYCPRIQWIEYNGAPYAPAEPPPYPSDHHDNDHPNAIILRSNVKFHMDDVVSGVRSHADTLEFFDFVGRFDGGMPSNMDHTPVHFPRLIQFGLYSRRRYDVRFSCWMLSNSPNLEFARLRASGVLSETLDCLRSSRHLKRLQIALSPRPAQDDYHQALERFFQHHVKLGKTSSLETLSLYSIPPPSSNDDTVPVLASWLLSVAHLSRLKSLTLHVEFDMDASFLPFMNALSQHCHILEFIDLCCFEYSVEEGSLSPLQRLRNLKHVGIHARTLPEEDILHFQNFPALKQLYVSTNMLSQNTQDTLLASIEKVVIKCTTYTTTAV</sequence>
<dbReference type="EMBL" id="JARTCD010000095">
    <property type="protein sequence ID" value="KAJ8652744.1"/>
    <property type="molecule type" value="Genomic_DNA"/>
</dbReference>
<proteinExistence type="predicted"/>
<evidence type="ECO:0000313" key="2">
    <source>
        <dbReference type="Proteomes" id="UP001234581"/>
    </source>
</evidence>
<dbReference type="InterPro" id="IPR011990">
    <property type="entry name" value="TPR-like_helical_dom_sf"/>
</dbReference>